<feature type="compositionally biased region" description="Pro residues" evidence="6">
    <location>
        <begin position="204"/>
        <end position="213"/>
    </location>
</feature>
<name>A0A934X5G9_9MICO</name>
<dbReference type="Pfam" id="PF04011">
    <property type="entry name" value="LemA"/>
    <property type="match status" value="1"/>
</dbReference>
<dbReference type="GO" id="GO:0016020">
    <property type="term" value="C:membrane"/>
    <property type="evidence" value="ECO:0007669"/>
    <property type="project" value="UniProtKB-SubCell"/>
</dbReference>
<dbReference type="InterPro" id="IPR023353">
    <property type="entry name" value="LemA-like_dom_sf"/>
</dbReference>
<comment type="similarity">
    <text evidence="2">Belongs to the LemA family.</text>
</comment>
<dbReference type="Gene3D" id="1.20.1440.20">
    <property type="entry name" value="LemA-like domain"/>
    <property type="match status" value="1"/>
</dbReference>
<feature type="compositionally biased region" description="Pro residues" evidence="6">
    <location>
        <begin position="222"/>
        <end position="231"/>
    </location>
</feature>
<gene>
    <name evidence="7" type="ORF">IPF40_10690</name>
    <name evidence="8" type="ORF">IPI13_03160</name>
</gene>
<evidence type="ECO:0000256" key="1">
    <source>
        <dbReference type="ARBA" id="ARBA00004167"/>
    </source>
</evidence>
<evidence type="ECO:0000256" key="5">
    <source>
        <dbReference type="ARBA" id="ARBA00023136"/>
    </source>
</evidence>
<dbReference type="InterPro" id="IPR007156">
    <property type="entry name" value="MamQ_LemA"/>
</dbReference>
<evidence type="ECO:0000313" key="9">
    <source>
        <dbReference type="Proteomes" id="UP000718281"/>
    </source>
</evidence>
<proteinExistence type="inferred from homology"/>
<dbReference type="PANTHER" id="PTHR34478:SF1">
    <property type="entry name" value="PROTEIN LEMA"/>
    <property type="match status" value="1"/>
</dbReference>
<dbReference type="Proteomes" id="UP000726105">
    <property type="component" value="Unassembled WGS sequence"/>
</dbReference>
<dbReference type="EMBL" id="JADIXZ010000004">
    <property type="protein sequence ID" value="MBK6301477.1"/>
    <property type="molecule type" value="Genomic_DNA"/>
</dbReference>
<keyword evidence="5" id="KW-0472">Membrane</keyword>
<keyword evidence="4" id="KW-1133">Transmembrane helix</keyword>
<comment type="caution">
    <text evidence="7">The sequence shown here is derived from an EMBL/GenBank/DDBJ whole genome shotgun (WGS) entry which is preliminary data.</text>
</comment>
<evidence type="ECO:0000256" key="3">
    <source>
        <dbReference type="ARBA" id="ARBA00022692"/>
    </source>
</evidence>
<dbReference type="SUPFAM" id="SSF140478">
    <property type="entry name" value="LemA-like"/>
    <property type="match status" value="1"/>
</dbReference>
<evidence type="ECO:0000256" key="6">
    <source>
        <dbReference type="SAM" id="MobiDB-lite"/>
    </source>
</evidence>
<dbReference type="EMBL" id="JADJIB010000001">
    <property type="protein sequence ID" value="MBK7272184.1"/>
    <property type="molecule type" value="Genomic_DNA"/>
</dbReference>
<keyword evidence="3" id="KW-0812">Transmembrane</keyword>
<comment type="subcellular location">
    <subcellularLocation>
        <location evidence="1">Membrane</location>
        <topology evidence="1">Single-pass membrane protein</topology>
    </subcellularLocation>
</comment>
<accession>A0A934X5G9</accession>
<dbReference type="PANTHER" id="PTHR34478">
    <property type="entry name" value="PROTEIN LEMA"/>
    <property type="match status" value="1"/>
</dbReference>
<evidence type="ECO:0000256" key="4">
    <source>
        <dbReference type="ARBA" id="ARBA00022989"/>
    </source>
</evidence>
<evidence type="ECO:0000313" key="8">
    <source>
        <dbReference type="EMBL" id="MBK7272184.1"/>
    </source>
</evidence>
<dbReference type="Proteomes" id="UP000718281">
    <property type="component" value="Unassembled WGS sequence"/>
</dbReference>
<reference evidence="9 10" key="1">
    <citation type="submission" date="2020-10" db="EMBL/GenBank/DDBJ databases">
        <title>Connecting structure to function with the recovery of over 1000 high-quality activated sludge metagenome-assembled genomes encoding full-length rRNA genes using long-read sequencing.</title>
        <authorList>
            <person name="Singleton C.M."/>
            <person name="Petriglieri F."/>
            <person name="Kristensen J.M."/>
            <person name="Kirkegaard R.H."/>
            <person name="Michaelsen T.Y."/>
            <person name="Andersen M.H."/>
            <person name="Karst S.M."/>
            <person name="Dueholm M.S."/>
            <person name="Nielsen P.H."/>
            <person name="Albertsen M."/>
        </authorList>
    </citation>
    <scope>NUCLEOTIDE SEQUENCE [LARGE SCALE GENOMIC DNA]</scope>
    <source>
        <strain evidence="7">AalE_18-Q3-R2-46_BAT3C.188</strain>
        <strain evidence="8">Ega_18-Q3-R5-49_MAXAC.001</strain>
    </source>
</reference>
<evidence type="ECO:0000256" key="2">
    <source>
        <dbReference type="ARBA" id="ARBA00008854"/>
    </source>
</evidence>
<protein>
    <submittedName>
        <fullName evidence="7">LemA family protein</fullName>
    </submittedName>
</protein>
<evidence type="ECO:0000313" key="10">
    <source>
        <dbReference type="Proteomes" id="UP000726105"/>
    </source>
</evidence>
<dbReference type="AlphaFoldDB" id="A0A934X5G9"/>
<evidence type="ECO:0000313" key="7">
    <source>
        <dbReference type="EMBL" id="MBK6301477.1"/>
    </source>
</evidence>
<sequence length="231" mass="24241">MIPLIIIGVIVLGLVAWFFSAYNGLIKLRNLTQEAWAQIDVELKRRHDLIGNLVETVKGYAAHERGTLEAVTQARAAAMAPGLSPAATAKSEAALTQALVRLNAVSEAYPDLKANQNFSALQAELGATEDRIASARRYYNANVRELNTKVESIPTNFVAGMASVTKAEYFELDGPAEREAPKVSFDPAGGSAGGSVGQAGQAAPLPPAQPAPSPIQDAPAYPQTPPPPAAG</sequence>
<organism evidence="7 9">
    <name type="scientific">Candidatus Phosphoribacter hodrii</name>
    <dbReference type="NCBI Taxonomy" id="2953743"/>
    <lineage>
        <taxon>Bacteria</taxon>
        <taxon>Bacillati</taxon>
        <taxon>Actinomycetota</taxon>
        <taxon>Actinomycetes</taxon>
        <taxon>Micrococcales</taxon>
        <taxon>Dermatophilaceae</taxon>
        <taxon>Candidatus Phosphoribacter</taxon>
    </lineage>
</organism>
<feature type="region of interest" description="Disordered" evidence="6">
    <location>
        <begin position="179"/>
        <end position="231"/>
    </location>
</feature>